<protein>
    <submittedName>
        <fullName evidence="1">Uncharacterized protein</fullName>
    </submittedName>
</protein>
<gene>
    <name evidence="1" type="ORF">AVEN_139739_1</name>
</gene>
<accession>A0A4Y2M2G0</accession>
<evidence type="ECO:0000313" key="1">
    <source>
        <dbReference type="EMBL" id="GBN20952.1"/>
    </source>
</evidence>
<evidence type="ECO:0000313" key="2">
    <source>
        <dbReference type="Proteomes" id="UP000499080"/>
    </source>
</evidence>
<dbReference type="Proteomes" id="UP000499080">
    <property type="component" value="Unassembled WGS sequence"/>
</dbReference>
<dbReference type="EMBL" id="BGPR01121241">
    <property type="protein sequence ID" value="GBN20952.1"/>
    <property type="molecule type" value="Genomic_DNA"/>
</dbReference>
<keyword evidence="2" id="KW-1185">Reference proteome</keyword>
<reference evidence="1 2" key="1">
    <citation type="journal article" date="2019" name="Sci. Rep.">
        <title>Orb-weaving spider Araneus ventricosus genome elucidates the spidroin gene catalogue.</title>
        <authorList>
            <person name="Kono N."/>
            <person name="Nakamura H."/>
            <person name="Ohtoshi R."/>
            <person name="Moran D.A.P."/>
            <person name="Shinohara A."/>
            <person name="Yoshida Y."/>
            <person name="Fujiwara M."/>
            <person name="Mori M."/>
            <person name="Tomita M."/>
            <person name="Arakawa K."/>
        </authorList>
    </citation>
    <scope>NUCLEOTIDE SEQUENCE [LARGE SCALE GENOMIC DNA]</scope>
</reference>
<name>A0A4Y2M2G0_ARAVE</name>
<comment type="caution">
    <text evidence="1">The sequence shown here is derived from an EMBL/GenBank/DDBJ whole genome shotgun (WGS) entry which is preliminary data.</text>
</comment>
<proteinExistence type="predicted"/>
<sequence length="69" mass="7345">MEFDCKCDNGTCVADGNKTVCVCDPGFGKIGKTTCKGTCYSEIAAADLNLLVSDTQHSSSFESHSRALY</sequence>
<organism evidence="1 2">
    <name type="scientific">Araneus ventricosus</name>
    <name type="common">Orbweaver spider</name>
    <name type="synonym">Epeira ventricosa</name>
    <dbReference type="NCBI Taxonomy" id="182803"/>
    <lineage>
        <taxon>Eukaryota</taxon>
        <taxon>Metazoa</taxon>
        <taxon>Ecdysozoa</taxon>
        <taxon>Arthropoda</taxon>
        <taxon>Chelicerata</taxon>
        <taxon>Arachnida</taxon>
        <taxon>Araneae</taxon>
        <taxon>Araneomorphae</taxon>
        <taxon>Entelegynae</taxon>
        <taxon>Araneoidea</taxon>
        <taxon>Araneidae</taxon>
        <taxon>Araneus</taxon>
    </lineage>
</organism>
<dbReference type="AlphaFoldDB" id="A0A4Y2M2G0"/>